<evidence type="ECO:0000256" key="3">
    <source>
        <dbReference type="ARBA" id="ARBA00012663"/>
    </source>
</evidence>
<evidence type="ECO:0000313" key="8">
    <source>
        <dbReference type="Proteomes" id="UP001055955"/>
    </source>
</evidence>
<name>A0ABY5DJI7_9GAMM</name>
<evidence type="ECO:0000313" key="7">
    <source>
        <dbReference type="EMBL" id="UTC24099.1"/>
    </source>
</evidence>
<accession>A0ABY5DJI7</accession>
<evidence type="ECO:0000259" key="6">
    <source>
        <dbReference type="Pfam" id="PF00933"/>
    </source>
</evidence>
<evidence type="ECO:0000256" key="1">
    <source>
        <dbReference type="ARBA" id="ARBA00001231"/>
    </source>
</evidence>
<dbReference type="SUPFAM" id="SSF51445">
    <property type="entry name" value="(Trans)glycosidases"/>
    <property type="match status" value="1"/>
</dbReference>
<evidence type="ECO:0000256" key="2">
    <source>
        <dbReference type="ARBA" id="ARBA00005336"/>
    </source>
</evidence>
<comment type="catalytic activity">
    <reaction evidence="1">
        <text>Hydrolysis of terminal non-reducing N-acetyl-D-hexosamine residues in N-acetyl-beta-D-hexosaminides.</text>
        <dbReference type="EC" id="3.2.1.52"/>
    </reaction>
</comment>
<dbReference type="EC" id="3.2.1.52" evidence="3"/>
<proteinExistence type="inferred from homology"/>
<comment type="similarity">
    <text evidence="2">Belongs to the glycosyl hydrolase 3 family.</text>
</comment>
<keyword evidence="4" id="KW-0378">Hydrolase</keyword>
<dbReference type="Proteomes" id="UP001055955">
    <property type="component" value="Chromosome"/>
</dbReference>
<dbReference type="PANTHER" id="PTHR30480:SF13">
    <property type="entry name" value="BETA-HEXOSAMINIDASE"/>
    <property type="match status" value="1"/>
</dbReference>
<evidence type="ECO:0000256" key="4">
    <source>
        <dbReference type="ARBA" id="ARBA00022801"/>
    </source>
</evidence>
<feature type="domain" description="Glycoside hydrolase family 3 N-terminal" evidence="6">
    <location>
        <begin position="32"/>
        <end position="297"/>
    </location>
</feature>
<sequence length="306" mass="34234">MIWLITCMIKQIVSYVHPPIKPWIIMDIKGLELSTQERWMLKHPWVAGVVLNRTLHYGAVDVTSRAYYEYHQLKSLTEEIKSINPNLILMIDHEGGDIIRFKSTITQPIMKYHPNLSLAYNRGCEVGRCLRDLSIDILLGPVVDEGVEGHAIARRAISADISEITTAASEFIRGVHSSGILTVLKHFPGIGYAEADTHQSAAYDHRDKDAVLASASPFFKLLNKPCWVMTSHVIYSCVDTLPVSLSAKWIDLLRLESVQPVTIITDDLSMRAIKGSLSDTLISAHSAGNDYVICMHQQDPLSNFLK</sequence>
<keyword evidence="8" id="KW-1185">Reference proteome</keyword>
<dbReference type="InterPro" id="IPR036962">
    <property type="entry name" value="Glyco_hydro_3_N_sf"/>
</dbReference>
<dbReference type="InterPro" id="IPR050226">
    <property type="entry name" value="NagZ_Beta-hexosaminidase"/>
</dbReference>
<dbReference type="PANTHER" id="PTHR30480">
    <property type="entry name" value="BETA-HEXOSAMINIDASE-RELATED"/>
    <property type="match status" value="1"/>
</dbReference>
<dbReference type="InterPro" id="IPR017853">
    <property type="entry name" value="GH"/>
</dbReference>
<dbReference type="InterPro" id="IPR001764">
    <property type="entry name" value="Glyco_hydro_3_N"/>
</dbReference>
<dbReference type="Gene3D" id="3.20.20.300">
    <property type="entry name" value="Glycoside hydrolase, family 3, N-terminal domain"/>
    <property type="match status" value="1"/>
</dbReference>
<keyword evidence="5" id="KW-0326">Glycosidase</keyword>
<gene>
    <name evidence="7" type="ORF">MMH89_02515</name>
</gene>
<evidence type="ECO:0000256" key="5">
    <source>
        <dbReference type="ARBA" id="ARBA00023295"/>
    </source>
</evidence>
<protein>
    <recommendedName>
        <fullName evidence="3">beta-N-acetylhexosaminidase</fullName>
        <ecNumber evidence="3">3.2.1.52</ecNumber>
    </recommendedName>
</protein>
<dbReference type="RefSeq" id="WP_258567883.1">
    <property type="nucleotide sequence ID" value="NZ_CP092900.1"/>
</dbReference>
<organism evidence="7 8">
    <name type="scientific">Candidatus Comchoanobacter bicostacola</name>
    <dbReference type="NCBI Taxonomy" id="2919598"/>
    <lineage>
        <taxon>Bacteria</taxon>
        <taxon>Pseudomonadati</taxon>
        <taxon>Pseudomonadota</taxon>
        <taxon>Gammaproteobacteria</taxon>
        <taxon>Candidatus Comchoanobacterales</taxon>
        <taxon>Candidatus Comchoanobacteraceae</taxon>
        <taxon>Candidatus Comchoanobacter</taxon>
    </lineage>
</organism>
<dbReference type="Pfam" id="PF00933">
    <property type="entry name" value="Glyco_hydro_3"/>
    <property type="match status" value="1"/>
</dbReference>
<reference evidence="7 8" key="1">
    <citation type="journal article" date="2022" name="Nat. Microbiol.">
        <title>The microbiome of a bacterivorous marine choanoflagellate contains a resource-demanding obligate bacterial associate.</title>
        <authorList>
            <person name="Needham D.M."/>
            <person name="Poirier C."/>
            <person name="Bachy C."/>
            <person name="George E.E."/>
            <person name="Wilken S."/>
            <person name="Yung C.C.M."/>
            <person name="Limardo A.J."/>
            <person name="Morando M."/>
            <person name="Sudek L."/>
            <person name="Malmstrom R.R."/>
            <person name="Keeling P.J."/>
            <person name="Santoro A.E."/>
            <person name="Worden A.Z."/>
        </authorList>
    </citation>
    <scope>NUCLEOTIDE SEQUENCE [LARGE SCALE GENOMIC DNA]</scope>
    <source>
        <strain evidence="7 8">Comchoano-1</strain>
    </source>
</reference>
<dbReference type="EMBL" id="CP092900">
    <property type="protein sequence ID" value="UTC24099.1"/>
    <property type="molecule type" value="Genomic_DNA"/>
</dbReference>